<organism evidence="7 8">
    <name type="scientific">Vogesella margarita</name>
    <dbReference type="NCBI Taxonomy" id="2984199"/>
    <lineage>
        <taxon>Bacteria</taxon>
        <taxon>Pseudomonadati</taxon>
        <taxon>Pseudomonadota</taxon>
        <taxon>Betaproteobacteria</taxon>
        <taxon>Neisseriales</taxon>
        <taxon>Chromobacteriaceae</taxon>
        <taxon>Vogesella</taxon>
    </lineage>
</organism>
<dbReference type="InterPro" id="IPR036584">
    <property type="entry name" value="FliS_sf"/>
</dbReference>
<dbReference type="CDD" id="cd16098">
    <property type="entry name" value="FliS"/>
    <property type="match status" value="1"/>
</dbReference>
<keyword evidence="4 6" id="KW-1005">Bacterial flagellum biogenesis</keyword>
<sequence>MMMQKRQLAAYRSSLDVEVETASPHKLILLLFDGGISAIRQAKLLVGNKERIGEKGKLIGKAIAIIEEGLRLGLDLEKGGELATNLDALYAYCSARLLDANLKNDVVILEEVEALLLDLRGAWATIAKPQELAGAGGSTGAV</sequence>
<keyword evidence="7" id="KW-0966">Cell projection</keyword>
<dbReference type="Proteomes" id="UP001222030">
    <property type="component" value="Unassembled WGS sequence"/>
</dbReference>
<reference evidence="7 8" key="1">
    <citation type="submission" date="2023-01" db="EMBL/GenBank/DDBJ databases">
        <title>Novel species of the genus Vogesella isolated from rivers.</title>
        <authorList>
            <person name="Lu H."/>
        </authorList>
    </citation>
    <scope>NUCLEOTIDE SEQUENCE [LARGE SCALE GENOMIC DNA]</scope>
    <source>
        <strain evidence="7 8">LYT5W</strain>
    </source>
</reference>
<dbReference type="PIRSF" id="PIRSF039090">
    <property type="entry name" value="Flis"/>
    <property type="match status" value="1"/>
</dbReference>
<gene>
    <name evidence="7" type="primary">fliS</name>
    <name evidence="7" type="ORF">PQU96_00445</name>
</gene>
<proteinExistence type="inferred from homology"/>
<evidence type="ECO:0000313" key="7">
    <source>
        <dbReference type="EMBL" id="MDC7712603.1"/>
    </source>
</evidence>
<dbReference type="RefSeq" id="WP_272770347.1">
    <property type="nucleotide sequence ID" value="NZ_JAQQLE010000001.1"/>
</dbReference>
<keyword evidence="3 6" id="KW-0963">Cytoplasm</keyword>
<comment type="caution">
    <text evidence="7">The sequence shown here is derived from an EMBL/GenBank/DDBJ whole genome shotgun (WGS) entry which is preliminary data.</text>
</comment>
<comment type="subcellular location">
    <subcellularLocation>
        <location evidence="1 6">Cytoplasm</location>
        <location evidence="1 6">Cytosol</location>
    </subcellularLocation>
</comment>
<dbReference type="InterPro" id="IPR003713">
    <property type="entry name" value="FliS"/>
</dbReference>
<evidence type="ECO:0000313" key="8">
    <source>
        <dbReference type="Proteomes" id="UP001222030"/>
    </source>
</evidence>
<dbReference type="SUPFAM" id="SSF101116">
    <property type="entry name" value="Flagellar export chaperone FliS"/>
    <property type="match status" value="1"/>
</dbReference>
<evidence type="ECO:0000256" key="4">
    <source>
        <dbReference type="ARBA" id="ARBA00022795"/>
    </source>
</evidence>
<comment type="similarity">
    <text evidence="2 6">Belongs to the FliS family.</text>
</comment>
<dbReference type="PANTHER" id="PTHR34773">
    <property type="entry name" value="FLAGELLAR SECRETION CHAPERONE FLIS"/>
    <property type="match status" value="1"/>
</dbReference>
<evidence type="ECO:0000256" key="6">
    <source>
        <dbReference type="PIRNR" id="PIRNR039090"/>
    </source>
</evidence>
<keyword evidence="5" id="KW-0143">Chaperone</keyword>
<keyword evidence="7" id="KW-0969">Cilium</keyword>
<keyword evidence="7" id="KW-0282">Flagellum</keyword>
<evidence type="ECO:0000256" key="3">
    <source>
        <dbReference type="ARBA" id="ARBA00022490"/>
    </source>
</evidence>
<keyword evidence="8" id="KW-1185">Reference proteome</keyword>
<dbReference type="Pfam" id="PF02561">
    <property type="entry name" value="FliS"/>
    <property type="match status" value="1"/>
</dbReference>
<protein>
    <recommendedName>
        <fullName evidence="6">Flagellar secretion chaperone FliS</fullName>
    </recommendedName>
</protein>
<dbReference type="PANTHER" id="PTHR34773:SF1">
    <property type="entry name" value="FLAGELLAR SECRETION CHAPERONE FLIS"/>
    <property type="match status" value="1"/>
</dbReference>
<evidence type="ECO:0000256" key="2">
    <source>
        <dbReference type="ARBA" id="ARBA00008787"/>
    </source>
</evidence>
<dbReference type="NCBIfam" id="TIGR00208">
    <property type="entry name" value="fliS"/>
    <property type="match status" value="1"/>
</dbReference>
<dbReference type="EMBL" id="JAQQLE010000001">
    <property type="protein sequence ID" value="MDC7712603.1"/>
    <property type="molecule type" value="Genomic_DNA"/>
</dbReference>
<evidence type="ECO:0000256" key="5">
    <source>
        <dbReference type="ARBA" id="ARBA00023186"/>
    </source>
</evidence>
<evidence type="ECO:0000256" key="1">
    <source>
        <dbReference type="ARBA" id="ARBA00004514"/>
    </source>
</evidence>
<accession>A0ABT5IJA6</accession>
<dbReference type="Gene3D" id="1.20.120.340">
    <property type="entry name" value="Flagellar protein FliS"/>
    <property type="match status" value="1"/>
</dbReference>
<name>A0ABT5IJA6_9NEIS</name>